<dbReference type="GeneID" id="81404857"/>
<feature type="region of interest" description="Disordered" evidence="1">
    <location>
        <begin position="33"/>
        <end position="119"/>
    </location>
</feature>
<sequence>MRVCWTKYHENIVSNNQAADVHQLAEEFRSQYSELNPKTPASASQAPSLSRAAFATLHGQSDNSAESSPYKNRHCPCGNRHKPWKCWVINENAPNRPMDYDPPRKRKEKVDKVLKADWV</sequence>
<reference evidence="2" key="1">
    <citation type="submission" date="2022-11" db="EMBL/GenBank/DDBJ databases">
        <authorList>
            <person name="Petersen C."/>
        </authorList>
    </citation>
    <scope>NUCLEOTIDE SEQUENCE</scope>
    <source>
        <strain evidence="2">IBT 22155</strain>
    </source>
</reference>
<dbReference type="EMBL" id="JAPQKL010000004">
    <property type="protein sequence ID" value="KAJ5135665.1"/>
    <property type="molecule type" value="Genomic_DNA"/>
</dbReference>
<keyword evidence="3" id="KW-1185">Reference proteome</keyword>
<dbReference type="Proteomes" id="UP001149079">
    <property type="component" value="Unassembled WGS sequence"/>
</dbReference>
<dbReference type="RefSeq" id="XP_056522637.1">
    <property type="nucleotide sequence ID" value="XM_056665687.1"/>
</dbReference>
<feature type="compositionally biased region" description="Basic and acidic residues" evidence="1">
    <location>
        <begin position="98"/>
        <end position="119"/>
    </location>
</feature>
<feature type="compositionally biased region" description="Basic residues" evidence="1">
    <location>
        <begin position="71"/>
        <end position="84"/>
    </location>
</feature>
<feature type="compositionally biased region" description="Polar residues" evidence="1">
    <location>
        <begin position="58"/>
        <end position="70"/>
    </location>
</feature>
<evidence type="ECO:0000313" key="3">
    <source>
        <dbReference type="Proteomes" id="UP001149079"/>
    </source>
</evidence>
<protein>
    <submittedName>
        <fullName evidence="2">Uncharacterized protein</fullName>
    </submittedName>
</protein>
<comment type="caution">
    <text evidence="2">The sequence shown here is derived from an EMBL/GenBank/DDBJ whole genome shotgun (WGS) entry which is preliminary data.</text>
</comment>
<reference evidence="2" key="2">
    <citation type="journal article" date="2023" name="IMA Fungus">
        <title>Comparative genomic study of the Penicillium genus elucidates a diverse pangenome and 15 lateral gene transfer events.</title>
        <authorList>
            <person name="Petersen C."/>
            <person name="Sorensen T."/>
            <person name="Nielsen M.R."/>
            <person name="Sondergaard T.E."/>
            <person name="Sorensen J.L."/>
            <person name="Fitzpatrick D.A."/>
            <person name="Frisvad J.C."/>
            <person name="Nielsen K.L."/>
        </authorList>
    </citation>
    <scope>NUCLEOTIDE SEQUENCE</scope>
    <source>
        <strain evidence="2">IBT 22155</strain>
    </source>
</reference>
<feature type="compositionally biased region" description="Polar residues" evidence="1">
    <location>
        <begin position="33"/>
        <end position="48"/>
    </location>
</feature>
<evidence type="ECO:0000313" key="2">
    <source>
        <dbReference type="EMBL" id="KAJ5135665.1"/>
    </source>
</evidence>
<dbReference type="AlphaFoldDB" id="A0A9W9H1C9"/>
<organism evidence="2 3">
    <name type="scientific">Penicillium bovifimosum</name>
    <dbReference type="NCBI Taxonomy" id="126998"/>
    <lineage>
        <taxon>Eukaryota</taxon>
        <taxon>Fungi</taxon>
        <taxon>Dikarya</taxon>
        <taxon>Ascomycota</taxon>
        <taxon>Pezizomycotina</taxon>
        <taxon>Eurotiomycetes</taxon>
        <taxon>Eurotiomycetidae</taxon>
        <taxon>Eurotiales</taxon>
        <taxon>Aspergillaceae</taxon>
        <taxon>Penicillium</taxon>
    </lineage>
</organism>
<accession>A0A9W9H1C9</accession>
<gene>
    <name evidence="2" type="ORF">N7515_004943</name>
</gene>
<proteinExistence type="predicted"/>
<evidence type="ECO:0000256" key="1">
    <source>
        <dbReference type="SAM" id="MobiDB-lite"/>
    </source>
</evidence>
<name>A0A9W9H1C9_9EURO</name>